<feature type="domain" description="CMP/dCMP-type deaminase" evidence="3">
    <location>
        <begin position="1"/>
        <end position="126"/>
    </location>
</feature>
<evidence type="ECO:0000313" key="6">
    <source>
        <dbReference type="Proteomes" id="UP000677265"/>
    </source>
</evidence>
<sequence length="150" mass="16759">MDNFMKRAVELALQNVAEGGQPFGAVLVKNNTIVSEGVNELHKRFDISGHAELLAIRRAQEQFQTNDLSECVVYASGEPCAMCLTAMYFAGVEKVYYCASVEDAAEVGLGKSKSIYEDLKKSRSERSLQIIQMPLEEGQESPMELWKKQF</sequence>
<keyword evidence="1" id="KW-0479">Metal-binding</keyword>
<dbReference type="GO" id="GO:0047974">
    <property type="term" value="F:guanosine deaminase activity"/>
    <property type="evidence" value="ECO:0007669"/>
    <property type="project" value="TreeGrafter"/>
</dbReference>
<dbReference type="PANTHER" id="PTHR11079">
    <property type="entry name" value="CYTOSINE DEAMINASE FAMILY MEMBER"/>
    <property type="match status" value="1"/>
</dbReference>
<dbReference type="EMBL" id="JAGYPE020000016">
    <property type="protein sequence ID" value="MCH6266111.1"/>
    <property type="molecule type" value="Genomic_DNA"/>
</dbReference>
<evidence type="ECO:0000256" key="2">
    <source>
        <dbReference type="ARBA" id="ARBA00022833"/>
    </source>
</evidence>
<dbReference type="InterPro" id="IPR016193">
    <property type="entry name" value="Cytidine_deaminase-like"/>
</dbReference>
<comment type="caution">
    <text evidence="4">The sequence shown here is derived from an EMBL/GenBank/DDBJ whole genome shotgun (WGS) entry which is preliminary data.</text>
</comment>
<evidence type="ECO:0000256" key="1">
    <source>
        <dbReference type="ARBA" id="ARBA00022723"/>
    </source>
</evidence>
<protein>
    <submittedName>
        <fullName evidence="4">Nucleoside deaminase</fullName>
    </submittedName>
</protein>
<evidence type="ECO:0000313" key="5">
    <source>
        <dbReference type="EMBL" id="MCH6266111.1"/>
    </source>
</evidence>
<dbReference type="Proteomes" id="UP000677265">
    <property type="component" value="Unassembled WGS sequence"/>
</dbReference>
<accession>A0A942T9U0</accession>
<evidence type="ECO:0000313" key="4">
    <source>
        <dbReference type="EMBL" id="MBS4187798.1"/>
    </source>
</evidence>
<dbReference type="InterPro" id="IPR002125">
    <property type="entry name" value="CMP_dCMP_dom"/>
</dbReference>
<dbReference type="PROSITE" id="PS51747">
    <property type="entry name" value="CYT_DCMP_DEAMINASES_2"/>
    <property type="match status" value="1"/>
</dbReference>
<gene>
    <name evidence="5" type="ORF">KHB02_011310</name>
    <name evidence="4" type="ORF">KHB02_41205</name>
</gene>
<dbReference type="Gene3D" id="3.40.140.10">
    <property type="entry name" value="Cytidine Deaminase, domain 2"/>
    <property type="match status" value="1"/>
</dbReference>
<dbReference type="CDD" id="cd01285">
    <property type="entry name" value="nucleoside_deaminase"/>
    <property type="match status" value="1"/>
</dbReference>
<dbReference type="PANTHER" id="PTHR11079:SF161">
    <property type="entry name" value="CMP_DCMP-TYPE DEAMINASE DOMAIN-CONTAINING PROTEIN"/>
    <property type="match status" value="1"/>
</dbReference>
<dbReference type="Pfam" id="PF00383">
    <property type="entry name" value="dCMP_cyt_deam_1"/>
    <property type="match status" value="1"/>
</dbReference>
<dbReference type="RefSeq" id="WP_213147617.1">
    <property type="nucleotide sequence ID" value="NZ_JAGYPE020000016.1"/>
</dbReference>
<organism evidence="4">
    <name type="scientific">Neobacillus citreus</name>
    <dbReference type="NCBI Taxonomy" id="2833578"/>
    <lineage>
        <taxon>Bacteria</taxon>
        <taxon>Bacillati</taxon>
        <taxon>Bacillota</taxon>
        <taxon>Bacilli</taxon>
        <taxon>Bacillales</taxon>
        <taxon>Bacillaceae</taxon>
        <taxon>Neobacillus</taxon>
    </lineage>
</organism>
<dbReference type="EMBL" id="JAGYPE010000009">
    <property type="protein sequence ID" value="MBS4187798.1"/>
    <property type="molecule type" value="Genomic_DNA"/>
</dbReference>
<dbReference type="AlphaFoldDB" id="A0A942T9U0"/>
<reference evidence="4" key="1">
    <citation type="submission" date="2021-05" db="EMBL/GenBank/DDBJ databases">
        <title>Novel Bacillus species.</title>
        <authorList>
            <person name="Liu G."/>
        </authorList>
    </citation>
    <scope>NUCLEOTIDE SEQUENCE</scope>
    <source>
        <strain evidence="4 6">FJAT-50051</strain>
    </source>
</reference>
<dbReference type="GO" id="GO:0006152">
    <property type="term" value="P:purine nucleoside catabolic process"/>
    <property type="evidence" value="ECO:0007669"/>
    <property type="project" value="TreeGrafter"/>
</dbReference>
<keyword evidence="6" id="KW-1185">Reference proteome</keyword>
<keyword evidence="2" id="KW-0862">Zinc</keyword>
<dbReference type="PROSITE" id="PS00903">
    <property type="entry name" value="CYT_DCMP_DEAMINASES_1"/>
    <property type="match status" value="1"/>
</dbReference>
<dbReference type="InterPro" id="IPR016192">
    <property type="entry name" value="APOBEC/CMP_deaminase_Zn-bd"/>
</dbReference>
<dbReference type="SUPFAM" id="SSF53927">
    <property type="entry name" value="Cytidine deaminase-like"/>
    <property type="match status" value="1"/>
</dbReference>
<name>A0A942T9U0_9BACI</name>
<evidence type="ECO:0000259" key="3">
    <source>
        <dbReference type="PROSITE" id="PS51747"/>
    </source>
</evidence>
<proteinExistence type="predicted"/>
<dbReference type="GO" id="GO:0008270">
    <property type="term" value="F:zinc ion binding"/>
    <property type="evidence" value="ECO:0007669"/>
    <property type="project" value="InterPro"/>
</dbReference>